<sequence>MPVITNVGGSITSAVALTLLAWAVRFIRSRAERQRKRQLQRRVTDRSSGKYSCGLSPAALRMLVETNPVPHYVVDVRAAKAAEQAPLPGDLQTALRLPAGEVGSVLASRGAAWPARFPDSPAPARDWLLVFLADAEQEARGAAAEAAAAGFERGLFLEGGLPAYGHAAHAQADLRYIGRDALAVLLGLAGDGAPRCEAACVLDVRRSDERALYGSIPGTVHVPADQLPAALQLAPGEWEAAYRCAKPTQDTWLVLHGRTGQRAAWAAQIAIDAGYARALVFRPGVYGWRAHPAVRAYRAYKRGEAPPEPEAVLTEPITAAGEPRRQAAIVIACDRPLGALLAKGGERRGARGAPDSPGDAMGKSRRRHKHPNTGYPYTIVRVAQIHVVRPKARHPAENGVYIGLLLEATVEPIFPNLPREPLRRRSGLKRLDFVRTCGEFWGAKAASVYRGTRAFVPNALDSSLRAVEDRVAGLGMPLLMRSEDVLRSVDITVDSALTVVRGLLAGKSLGDALVATRQHSASEYQFQFVKARNDYLQQVEDAIAFLKETGITGAARAAVTTLLGSVREAHKTPPALEFRSEAVISKVSDAWGKLVVQPPVTKLVETVQPTVDFSYHKYCQAHDVVVASEAYNRALETASAIIHKVTGSLVYRVAASKLYPVISPYADPALAKVTHSALYASVVDHLKPMPTQPGSPEGKHYQFLSCAQC</sequence>
<dbReference type="AlphaFoldDB" id="A0AAW1SBH0"/>
<dbReference type="PROSITE" id="PS50206">
    <property type="entry name" value="RHODANESE_3"/>
    <property type="match status" value="2"/>
</dbReference>
<accession>A0AAW1SBH0</accession>
<keyword evidence="2" id="KW-0472">Membrane</keyword>
<keyword evidence="2" id="KW-1133">Transmembrane helix</keyword>
<dbReference type="GO" id="GO:0004792">
    <property type="term" value="F:thiosulfate-cyanide sulfurtransferase activity"/>
    <property type="evidence" value="ECO:0007669"/>
    <property type="project" value="TreeGrafter"/>
</dbReference>
<keyword evidence="2" id="KW-0812">Transmembrane</keyword>
<protein>
    <recommendedName>
        <fullName evidence="3">Rhodanese domain-containing protein</fullName>
    </recommendedName>
</protein>
<dbReference type="EMBL" id="JALJOU010000006">
    <property type="protein sequence ID" value="KAK9843460.1"/>
    <property type="molecule type" value="Genomic_DNA"/>
</dbReference>
<feature type="transmembrane region" description="Helical" evidence="2">
    <location>
        <begin position="6"/>
        <end position="27"/>
    </location>
</feature>
<dbReference type="SMART" id="SM00450">
    <property type="entry name" value="RHOD"/>
    <property type="match status" value="2"/>
</dbReference>
<evidence type="ECO:0000256" key="2">
    <source>
        <dbReference type="SAM" id="Phobius"/>
    </source>
</evidence>
<reference evidence="4 5" key="1">
    <citation type="journal article" date="2024" name="Nat. Commun.">
        <title>Phylogenomics reveals the evolutionary origins of lichenization in chlorophyte algae.</title>
        <authorList>
            <person name="Puginier C."/>
            <person name="Libourel C."/>
            <person name="Otte J."/>
            <person name="Skaloud P."/>
            <person name="Haon M."/>
            <person name="Grisel S."/>
            <person name="Petersen M."/>
            <person name="Berrin J.G."/>
            <person name="Delaux P.M."/>
            <person name="Dal Grande F."/>
            <person name="Keller J."/>
        </authorList>
    </citation>
    <scope>NUCLEOTIDE SEQUENCE [LARGE SCALE GENOMIC DNA]</scope>
    <source>
        <strain evidence="4 5">SAG 245.80</strain>
    </source>
</reference>
<evidence type="ECO:0000313" key="4">
    <source>
        <dbReference type="EMBL" id="KAK9843460.1"/>
    </source>
</evidence>
<dbReference type="PANTHER" id="PTHR44086">
    <property type="entry name" value="THIOSULFATE SULFURTRANSFERASE RDL2, MITOCHONDRIAL-RELATED"/>
    <property type="match status" value="1"/>
</dbReference>
<evidence type="ECO:0000256" key="1">
    <source>
        <dbReference type="SAM" id="MobiDB-lite"/>
    </source>
</evidence>
<comment type="caution">
    <text evidence="4">The sequence shown here is derived from an EMBL/GenBank/DDBJ whole genome shotgun (WGS) entry which is preliminary data.</text>
</comment>
<feature type="region of interest" description="Disordered" evidence="1">
    <location>
        <begin position="344"/>
        <end position="373"/>
    </location>
</feature>
<keyword evidence="5" id="KW-1185">Reference proteome</keyword>
<name>A0AAW1SBH0_9CHLO</name>
<dbReference type="Gene3D" id="3.40.250.10">
    <property type="entry name" value="Rhodanese-like domain"/>
    <property type="match status" value="1"/>
</dbReference>
<dbReference type="InterPro" id="IPR036873">
    <property type="entry name" value="Rhodanese-like_dom_sf"/>
</dbReference>
<dbReference type="Proteomes" id="UP001445335">
    <property type="component" value="Unassembled WGS sequence"/>
</dbReference>
<evidence type="ECO:0000313" key="5">
    <source>
        <dbReference type="Proteomes" id="UP001445335"/>
    </source>
</evidence>
<organism evidence="4 5">
    <name type="scientific">Elliptochloris bilobata</name>
    <dbReference type="NCBI Taxonomy" id="381761"/>
    <lineage>
        <taxon>Eukaryota</taxon>
        <taxon>Viridiplantae</taxon>
        <taxon>Chlorophyta</taxon>
        <taxon>core chlorophytes</taxon>
        <taxon>Trebouxiophyceae</taxon>
        <taxon>Trebouxiophyceae incertae sedis</taxon>
        <taxon>Elliptochloris clade</taxon>
        <taxon>Elliptochloris</taxon>
    </lineage>
</organism>
<feature type="domain" description="Rhodanese" evidence="3">
    <location>
        <begin position="195"/>
        <end position="297"/>
    </location>
</feature>
<evidence type="ECO:0000259" key="3">
    <source>
        <dbReference type="PROSITE" id="PS50206"/>
    </source>
</evidence>
<gene>
    <name evidence="4" type="ORF">WJX81_004052</name>
</gene>
<dbReference type="PANTHER" id="PTHR44086:SF10">
    <property type="entry name" value="THIOSULFATE SULFURTRANSFERASE_RHODANESE-LIKE DOMAIN-CONTAINING PROTEIN 3"/>
    <property type="match status" value="1"/>
</dbReference>
<proteinExistence type="predicted"/>
<dbReference type="SUPFAM" id="SSF52821">
    <property type="entry name" value="Rhodanese/Cell cycle control phosphatase"/>
    <property type="match status" value="2"/>
</dbReference>
<feature type="domain" description="Rhodanese" evidence="3">
    <location>
        <begin position="67"/>
        <end position="173"/>
    </location>
</feature>
<dbReference type="Pfam" id="PF00581">
    <property type="entry name" value="Rhodanese"/>
    <property type="match status" value="1"/>
</dbReference>
<dbReference type="InterPro" id="IPR001763">
    <property type="entry name" value="Rhodanese-like_dom"/>
</dbReference>